<feature type="compositionally biased region" description="Low complexity" evidence="5">
    <location>
        <begin position="1293"/>
        <end position="1303"/>
    </location>
</feature>
<keyword evidence="8" id="KW-1185">Reference proteome</keyword>
<dbReference type="PANTHER" id="PTHR46462">
    <property type="entry name" value="UPSET, ISOFORM A"/>
    <property type="match status" value="1"/>
</dbReference>
<dbReference type="InterPro" id="IPR046341">
    <property type="entry name" value="SET_dom_sf"/>
</dbReference>
<dbReference type="Gene3D" id="2.170.270.10">
    <property type="entry name" value="SET domain"/>
    <property type="match status" value="1"/>
</dbReference>
<dbReference type="SUPFAM" id="SSF57903">
    <property type="entry name" value="FYVE/PHD zinc finger"/>
    <property type="match status" value="1"/>
</dbReference>
<dbReference type="GO" id="GO:0006355">
    <property type="term" value="P:regulation of DNA-templated transcription"/>
    <property type="evidence" value="ECO:0007669"/>
    <property type="project" value="TreeGrafter"/>
</dbReference>
<feature type="compositionally biased region" description="Basic residues" evidence="5">
    <location>
        <begin position="1341"/>
        <end position="1351"/>
    </location>
</feature>
<dbReference type="STRING" id="60517.A0A0R3W5E5"/>
<dbReference type="InterPro" id="IPR013083">
    <property type="entry name" value="Znf_RING/FYVE/PHD"/>
</dbReference>
<dbReference type="PROSITE" id="PS50280">
    <property type="entry name" value="SET"/>
    <property type="match status" value="1"/>
</dbReference>
<dbReference type="SUPFAM" id="SSF82199">
    <property type="entry name" value="SET domain"/>
    <property type="match status" value="1"/>
</dbReference>
<feature type="compositionally biased region" description="Basic and acidic residues" evidence="5">
    <location>
        <begin position="1003"/>
        <end position="1015"/>
    </location>
</feature>
<dbReference type="PANTHER" id="PTHR46462:SF3">
    <property type="entry name" value="UPSET, ISOFORM A"/>
    <property type="match status" value="1"/>
</dbReference>
<dbReference type="GO" id="GO:0008270">
    <property type="term" value="F:zinc ion binding"/>
    <property type="evidence" value="ECO:0007669"/>
    <property type="project" value="UniProtKB-KW"/>
</dbReference>
<dbReference type="PROSITE" id="PS01359">
    <property type="entry name" value="ZF_PHD_1"/>
    <property type="match status" value="1"/>
</dbReference>
<feature type="compositionally biased region" description="Gly residues" evidence="5">
    <location>
        <begin position="888"/>
        <end position="900"/>
    </location>
</feature>
<evidence type="ECO:0000256" key="4">
    <source>
        <dbReference type="ARBA" id="ARBA00022853"/>
    </source>
</evidence>
<dbReference type="Pfam" id="PF20826">
    <property type="entry name" value="PHD_5"/>
    <property type="match status" value="1"/>
</dbReference>
<accession>A0A0R3W5E5</accession>
<feature type="region of interest" description="Disordered" evidence="5">
    <location>
        <begin position="1424"/>
        <end position="1464"/>
    </location>
</feature>
<dbReference type="Pfam" id="PF00856">
    <property type="entry name" value="SET"/>
    <property type="match status" value="1"/>
</dbReference>
<gene>
    <name evidence="7" type="ORF">TASK_LOCUS5338</name>
</gene>
<dbReference type="InterPro" id="IPR019786">
    <property type="entry name" value="Zinc_finger_PHD-type_CS"/>
</dbReference>
<feature type="compositionally biased region" description="Acidic residues" evidence="5">
    <location>
        <begin position="945"/>
        <end position="956"/>
    </location>
</feature>
<reference evidence="7 8" key="2">
    <citation type="submission" date="2018-11" db="EMBL/GenBank/DDBJ databases">
        <authorList>
            <consortium name="Pathogen Informatics"/>
        </authorList>
    </citation>
    <scope>NUCLEOTIDE SEQUENCE [LARGE SCALE GENOMIC DNA]</scope>
</reference>
<feature type="compositionally biased region" description="Polar residues" evidence="5">
    <location>
        <begin position="1454"/>
        <end position="1463"/>
    </location>
</feature>
<sequence length="1844" mass="202179">MDVKCENLQNDELPLAILHLNEDLLVPEIGSTVVISENQSESVCDSPSKIWTGKRVLCSFSANNVDLDDYPFHAVTYGEPGELYGLPYNDHNYAKVWEEESNNDNQLALLAKVALSRKEGTDVEIQRSDPSGNVSNISNSAEVVSSSGHRSSSVPHVTIIKTPFLNQINQTTSSIQQTLPGPACKVATSNGRTILLTPSRGNLGASVQIHRVSSVNTSQVLVRTDFASAGDGNVFNGISSPLNGSIRCICGFNRDDGCLVQCTNCKVLQHAECMAPSSNSLLPKPYRCELCQPRPVMVSEAISLQRRKMAIPNASSSLTAKTIRLTGPAAFRLPRSNVSTVPQVHNPTIAPNRFFLTGGASGQPAAATSLSVRPIQVRLGEVVGSSTTGATLYQVDSAALNHFSPRFINLDAAVARQQSQSYVTAVSNQRSSKRKQDLFTLAGESVSSFDTMTGNYAYDETNVTNGQHMPVSANNDHSNLLSSGEGNELPGPKFYRTPSQAVGSTSGLDAVEGAKAQSSGSLAAAFSEVTGDVTAVAGLSSGVPEPDSPDVVIRSDSYEKAAETRLSDALKQRIRSIFLTPSERELKTLQMADSFALSRGQQRCRVASFELGRKGLIATECIYPNQPIIEYKGYAMLLDEYTQQNDYKRHYNPFVLFYKQLDKAAICLDASNYGNEARFIRRSCMPNCEVRLTFPPADSFSSVVNPQCIQFVVTSSISRVIPAGTELTVAFDFDYTACFYPVRCACGRGAPLCAVADWLRRHHHSSSHPHRYDYSDVEEGHRRTGGEDQGEGDYDFDVNGDDSEAIDYRYDRHALPHRSRYHHGFVEKTTRSRIALKRLLNSKHVSPAFSRVPYPSAKHMVQEQHRRHQNGMSAAFGLSKRGSRGIRGTRGSGRGRGGSGLIRQQQQHLRTSRPRGRPPNSSIKRNLVRRPLPLCSPLQRRRSDVEEDEEEEEEEDGVNHSALPTLSSPRTDVTQPGATSPWICSTRSPVVESRVHRFGNTDINKKGSVRRDQHQIRQRRSSKMYSPRRTRRRSSVETSNGPVTSPVKSPEAVSVFVERPSEEPKSPISVVSKGKRVRKTSGRLSNGVDGSPKQLEKGRSSAAKRTRRQSSLEACDHPPDEQGDGEDQTKEETLTTRSSKSREDNWLAEVMRRIERMEKKGKKNPTEKKPKLEKVDNKSVEPRPELHSLKPLIHDQHEGKEQAEVKTEEISLKSGDALKEESLVVPKKATRKSAPSVSTGPHQPTAPLSREDRWMQWQIQRIAEMESSDAPAGDHLQRQSTSGSSVKQRRRGSSGAKSSLSRRSPQKKETPDSGTGDGGGEAECSLIVYKRREQDPMAKFSRSRTGHHHHQQQNCLNRSYSLVEGFVDEDLPAGGELLDDHTGIVGANRALSFNDASCSITVTSVGSSSPPKPSKKRWLSQALMEEDQQHQQNLPSRTTPSPVDSLTPPDSAFNPLNFQNQRALNPKKRIISQLEEAMAQQRQSPSPLDSHMEVSPSSDAPTPASRLPLKKRQSEEDAVGDESRPGTPGKSKPEKVRMSLSEYRRRRGLSTASVESTGTNKAQALPPVAVPAPPSTPPGSPAVDLKRLGPSSLPLVPSTSGFPLGGPRTPSEPPSDEDDGKRVDISLSALSTPFLHRLQQPPPLSAPASLPSPMRGAVERFHDSFSIDSPEKPRASPPSHRPPGACDRHLSGHAQRRASPPPPPLLGSASDSATPPVSPTACYPPPVEHVLRRDREILQWQMERKHQNFQQSTARPQRSSHTSSSSTTHLEVNHARSYSISTPQPSVSRSHAYPNLTQSLASAPPTSAFNHHDMESIQETLRRKQEHLRAQLRDLQKATASGSG</sequence>
<dbReference type="Proteomes" id="UP000282613">
    <property type="component" value="Unassembled WGS sequence"/>
</dbReference>
<keyword evidence="4" id="KW-0156">Chromatin regulator</keyword>
<evidence type="ECO:0000313" key="9">
    <source>
        <dbReference type="WBParaSite" id="TASK_0000533701-mRNA-1"/>
    </source>
</evidence>
<feature type="region of interest" description="Disordered" evidence="5">
    <location>
        <begin position="765"/>
        <end position="796"/>
    </location>
</feature>
<evidence type="ECO:0000256" key="2">
    <source>
        <dbReference type="ARBA" id="ARBA00022771"/>
    </source>
</evidence>
<name>A0A0R3W5E5_TAEAS</name>
<evidence type="ECO:0000256" key="1">
    <source>
        <dbReference type="ARBA" id="ARBA00022723"/>
    </source>
</evidence>
<dbReference type="OrthoDB" id="1928087at2759"/>
<evidence type="ECO:0000259" key="6">
    <source>
        <dbReference type="PROSITE" id="PS50280"/>
    </source>
</evidence>
<keyword evidence="1" id="KW-0479">Metal-binding</keyword>
<evidence type="ECO:0000313" key="7">
    <source>
        <dbReference type="EMBL" id="VDK34900.1"/>
    </source>
</evidence>
<feature type="compositionally biased region" description="Basic and acidic residues" evidence="5">
    <location>
        <begin position="1810"/>
        <end position="1825"/>
    </location>
</feature>
<dbReference type="CDD" id="cd10529">
    <property type="entry name" value="SET_SETD5-like"/>
    <property type="match status" value="1"/>
</dbReference>
<dbReference type="InterPro" id="IPR011011">
    <property type="entry name" value="Znf_FYVE_PHD"/>
</dbReference>
<feature type="region of interest" description="Disordered" evidence="5">
    <location>
        <begin position="860"/>
        <end position="1354"/>
    </location>
</feature>
<keyword evidence="2" id="KW-0863">Zinc-finger</keyword>
<feature type="compositionally biased region" description="Basic and acidic residues" evidence="5">
    <location>
        <begin position="1657"/>
        <end position="1674"/>
    </location>
</feature>
<organism evidence="9">
    <name type="scientific">Taenia asiatica</name>
    <name type="common">Asian tapeworm</name>
    <dbReference type="NCBI Taxonomy" id="60517"/>
    <lineage>
        <taxon>Eukaryota</taxon>
        <taxon>Metazoa</taxon>
        <taxon>Spiralia</taxon>
        <taxon>Lophotrochozoa</taxon>
        <taxon>Platyhelminthes</taxon>
        <taxon>Cestoda</taxon>
        <taxon>Eucestoda</taxon>
        <taxon>Cyclophyllidea</taxon>
        <taxon>Taeniidae</taxon>
        <taxon>Taenia</taxon>
    </lineage>
</organism>
<keyword evidence="3" id="KW-0862">Zinc</keyword>
<proteinExistence type="predicted"/>
<feature type="compositionally biased region" description="Polar residues" evidence="5">
    <location>
        <begin position="1776"/>
        <end position="1809"/>
    </location>
</feature>
<feature type="domain" description="SET" evidence="6">
    <location>
        <begin position="602"/>
        <end position="732"/>
    </location>
</feature>
<feature type="compositionally biased region" description="Pro residues" evidence="5">
    <location>
        <begin position="1716"/>
        <end position="1727"/>
    </location>
</feature>
<reference evidence="9" key="1">
    <citation type="submission" date="2016-04" db="UniProtKB">
        <authorList>
            <consortium name="WormBaseParasite"/>
        </authorList>
    </citation>
    <scope>IDENTIFICATION</scope>
</reference>
<feature type="compositionally biased region" description="Polar residues" evidence="5">
    <location>
        <begin position="1036"/>
        <end position="1047"/>
    </location>
</feature>
<dbReference type="EMBL" id="UYRS01018408">
    <property type="protein sequence ID" value="VDK34900.1"/>
    <property type="molecule type" value="Genomic_DNA"/>
</dbReference>
<dbReference type="Gene3D" id="3.30.40.10">
    <property type="entry name" value="Zinc/RING finger domain, C3HC4 (zinc finger)"/>
    <property type="match status" value="1"/>
</dbReference>
<feature type="compositionally biased region" description="Polar residues" evidence="5">
    <location>
        <begin position="1430"/>
        <end position="1444"/>
    </location>
</feature>
<dbReference type="WBParaSite" id="TASK_0000533701-mRNA-1">
    <property type="protein sequence ID" value="TASK_0000533701-mRNA-1"/>
    <property type="gene ID" value="TASK_0000533701"/>
</dbReference>
<evidence type="ECO:0000256" key="5">
    <source>
        <dbReference type="SAM" id="MobiDB-lite"/>
    </source>
</evidence>
<feature type="region of interest" description="Disordered" evidence="5">
    <location>
        <begin position="1476"/>
        <end position="1825"/>
    </location>
</feature>
<dbReference type="SMART" id="SM00317">
    <property type="entry name" value="SET"/>
    <property type="match status" value="1"/>
</dbReference>
<feature type="compositionally biased region" description="Polar residues" evidence="5">
    <location>
        <begin position="1748"/>
        <end position="1757"/>
    </location>
</feature>
<dbReference type="GO" id="GO:0006325">
    <property type="term" value="P:chromatin organization"/>
    <property type="evidence" value="ECO:0007669"/>
    <property type="project" value="UniProtKB-KW"/>
</dbReference>
<feature type="compositionally biased region" description="Basic and acidic residues" evidence="5">
    <location>
        <begin position="1127"/>
        <end position="1222"/>
    </location>
</feature>
<feature type="compositionally biased region" description="Basic residues" evidence="5">
    <location>
        <begin position="1016"/>
        <end position="1033"/>
    </location>
</feature>
<feature type="compositionally biased region" description="Polar residues" evidence="5">
    <location>
        <begin position="962"/>
        <end position="988"/>
    </location>
</feature>
<dbReference type="InterPro" id="IPR001965">
    <property type="entry name" value="Znf_PHD"/>
</dbReference>
<feature type="compositionally biased region" description="Basic and acidic residues" evidence="5">
    <location>
        <begin position="1729"/>
        <end position="1746"/>
    </location>
</feature>
<evidence type="ECO:0000256" key="3">
    <source>
        <dbReference type="ARBA" id="ARBA00022833"/>
    </source>
</evidence>
<protein>
    <submittedName>
        <fullName evidence="9">SET domain-containing protein</fullName>
    </submittedName>
</protein>
<dbReference type="GO" id="GO:0034967">
    <property type="term" value="C:Set3 complex"/>
    <property type="evidence" value="ECO:0007669"/>
    <property type="project" value="TreeGrafter"/>
</dbReference>
<evidence type="ECO:0000313" key="8">
    <source>
        <dbReference type="Proteomes" id="UP000282613"/>
    </source>
</evidence>
<feature type="compositionally biased region" description="Basic and acidic residues" evidence="5">
    <location>
        <begin position="770"/>
        <end position="786"/>
    </location>
</feature>
<feature type="compositionally biased region" description="Polar residues" evidence="5">
    <location>
        <begin position="1550"/>
        <end position="1562"/>
    </location>
</feature>
<feature type="compositionally biased region" description="Low complexity" evidence="5">
    <location>
        <begin position="1759"/>
        <end position="1769"/>
    </location>
</feature>
<dbReference type="GO" id="GO:0070210">
    <property type="term" value="C:Rpd3L-Expanded complex"/>
    <property type="evidence" value="ECO:0007669"/>
    <property type="project" value="TreeGrafter"/>
</dbReference>
<feature type="compositionally biased region" description="Pro residues" evidence="5">
    <location>
        <begin position="1568"/>
        <end position="1580"/>
    </location>
</feature>
<dbReference type="SMART" id="SM00249">
    <property type="entry name" value="PHD"/>
    <property type="match status" value="1"/>
</dbReference>
<dbReference type="InterPro" id="IPR001214">
    <property type="entry name" value="SET_dom"/>
</dbReference>
<feature type="compositionally biased region" description="Polar residues" evidence="5">
    <location>
        <begin position="1233"/>
        <end position="1242"/>
    </location>
</feature>